<reference evidence="9 10" key="1">
    <citation type="submission" date="2017-02" db="EMBL/GenBank/DDBJ databases">
        <title>Draft genome sequence of Moraxella pluranimalium CCUG 54913T type strain.</title>
        <authorList>
            <person name="Salva-Serra F."/>
            <person name="Engstrom-Jakobsson H."/>
            <person name="Thorell K."/>
            <person name="Jaen-Luchoro D."/>
            <person name="Gonzales-Siles L."/>
            <person name="Karlsson R."/>
            <person name="Yazdan S."/>
            <person name="Boulund F."/>
            <person name="Johnning A."/>
            <person name="Engstrand L."/>
            <person name="Kristiansson E."/>
            <person name="Moore E."/>
        </authorList>
    </citation>
    <scope>NUCLEOTIDE SEQUENCE [LARGE SCALE GENOMIC DNA]</scope>
    <source>
        <strain evidence="9 10">CCUG 54913</strain>
    </source>
</reference>
<accession>A0A1T0CSI9</accession>
<comment type="pathway">
    <text evidence="2 7">Secondary metabolite metabolism; methylglyoxal degradation; (R)-lactate from methylglyoxal: step 2/2.</text>
</comment>
<dbReference type="OrthoDB" id="9802248at2"/>
<evidence type="ECO:0000259" key="8">
    <source>
        <dbReference type="SMART" id="SM00849"/>
    </source>
</evidence>
<dbReference type="EC" id="3.1.2.6" evidence="7"/>
<keyword evidence="10" id="KW-1185">Reference proteome</keyword>
<comment type="caution">
    <text evidence="9">The sequence shown here is derived from an EMBL/GenBank/DDBJ whole genome shotgun (WGS) entry which is preliminary data.</text>
</comment>
<feature type="binding site" evidence="7">
    <location>
        <position position="60"/>
    </location>
    <ligand>
        <name>Zn(2+)</name>
        <dbReference type="ChEBI" id="CHEBI:29105"/>
        <label>2</label>
    </ligand>
</feature>
<dbReference type="RefSeq" id="WP_078253617.1">
    <property type="nucleotide sequence ID" value="NZ_MUYU01000007.1"/>
</dbReference>
<keyword evidence="4 7" id="KW-0479">Metal-binding</keyword>
<dbReference type="Proteomes" id="UP000189800">
    <property type="component" value="Unassembled WGS sequence"/>
</dbReference>
<comment type="function">
    <text evidence="7">Thiolesterase that catalyzes the hydrolysis of S-D-lactoyl-glutathione to form glutathione and D-lactic acid.</text>
</comment>
<dbReference type="EMBL" id="MUYU01000007">
    <property type="protein sequence ID" value="OOS25131.1"/>
    <property type="molecule type" value="Genomic_DNA"/>
</dbReference>
<feature type="binding site" evidence="7">
    <location>
        <position position="170"/>
    </location>
    <ligand>
        <name>Zn(2+)</name>
        <dbReference type="ChEBI" id="CHEBI:29105"/>
        <label>2</label>
    </ligand>
</feature>
<dbReference type="Gene3D" id="3.60.15.10">
    <property type="entry name" value="Ribonuclease Z/Hydroxyacylglutathione hydrolase-like"/>
    <property type="match status" value="1"/>
</dbReference>
<dbReference type="SMART" id="SM00849">
    <property type="entry name" value="Lactamase_B"/>
    <property type="match status" value="1"/>
</dbReference>
<protein>
    <recommendedName>
        <fullName evidence="7">Hydroxyacylglutathione hydrolase</fullName>
        <ecNumber evidence="7">3.1.2.6</ecNumber>
    </recommendedName>
    <alternativeName>
        <fullName evidence="7">Glyoxalase II</fullName>
        <shortName evidence="7">Glx II</shortName>
    </alternativeName>
</protein>
<dbReference type="Pfam" id="PF00753">
    <property type="entry name" value="Lactamase_B"/>
    <property type="match status" value="1"/>
</dbReference>
<sequence length="259" mass="28693">MNHFDIHAIKAFDDNYIWAISTDGQAIVIDPGSADEVINYLDTHQLTPVAILITHHHHDHIGGVDTLMNLYKDCTLYAHSQHGLSNAVPVDEGSQLDIMGLNFTVQMSAGHTDSHLSYLVLIDGVMRVFCGDTLFSGGCGRVFTGTIDELYASFERYLALPDDTLFYPAHEYTLSNLKFAQTICADRIKKTIETAITDTQARLENDKISLPTSLGYEKQINVFLHSFEPALCHEMAQKLDCADDGLAVFTALRIAKNNA</sequence>
<proteinExistence type="inferred from homology"/>
<dbReference type="InterPro" id="IPR017782">
    <property type="entry name" value="Hydroxyacylglutathione_Hdrlase"/>
</dbReference>
<feature type="binding site" evidence="7">
    <location>
        <position position="59"/>
    </location>
    <ligand>
        <name>Zn(2+)</name>
        <dbReference type="ChEBI" id="CHEBI:29105"/>
        <label>2</label>
    </ligand>
</feature>
<feature type="binding site" evidence="7">
    <location>
        <position position="111"/>
    </location>
    <ligand>
        <name>Zn(2+)</name>
        <dbReference type="ChEBI" id="CHEBI:29105"/>
        <label>1</label>
    </ligand>
</feature>
<dbReference type="Pfam" id="PF16123">
    <property type="entry name" value="HAGH_C"/>
    <property type="match status" value="1"/>
</dbReference>
<dbReference type="NCBIfam" id="TIGR03413">
    <property type="entry name" value="GSH_gloB"/>
    <property type="match status" value="1"/>
</dbReference>
<dbReference type="PANTHER" id="PTHR43705">
    <property type="entry name" value="HYDROXYACYLGLUTATHIONE HYDROLASE"/>
    <property type="match status" value="1"/>
</dbReference>
<evidence type="ECO:0000256" key="1">
    <source>
        <dbReference type="ARBA" id="ARBA00001623"/>
    </source>
</evidence>
<name>A0A1T0CSI9_9GAMM</name>
<dbReference type="PANTHER" id="PTHR43705:SF1">
    <property type="entry name" value="HYDROXYACYLGLUTATHIONE HYDROLASE GLOB"/>
    <property type="match status" value="1"/>
</dbReference>
<dbReference type="InterPro" id="IPR032282">
    <property type="entry name" value="HAGH_C"/>
</dbReference>
<evidence type="ECO:0000256" key="2">
    <source>
        <dbReference type="ARBA" id="ARBA00004963"/>
    </source>
</evidence>
<evidence type="ECO:0000256" key="4">
    <source>
        <dbReference type="ARBA" id="ARBA00022723"/>
    </source>
</evidence>
<keyword evidence="5 7" id="KW-0378">Hydrolase</keyword>
<feature type="binding site" evidence="7">
    <location>
        <position position="57"/>
    </location>
    <ligand>
        <name>Zn(2+)</name>
        <dbReference type="ChEBI" id="CHEBI:29105"/>
        <label>1</label>
    </ligand>
</feature>
<evidence type="ECO:0000313" key="9">
    <source>
        <dbReference type="EMBL" id="OOS25131.1"/>
    </source>
</evidence>
<dbReference type="HAMAP" id="MF_01374">
    <property type="entry name" value="Glyoxalase_2"/>
    <property type="match status" value="1"/>
</dbReference>
<dbReference type="InterPro" id="IPR035680">
    <property type="entry name" value="Clx_II_MBL"/>
</dbReference>
<dbReference type="SUPFAM" id="SSF56281">
    <property type="entry name" value="Metallo-hydrolase/oxidoreductase"/>
    <property type="match status" value="1"/>
</dbReference>
<evidence type="ECO:0000313" key="10">
    <source>
        <dbReference type="Proteomes" id="UP000189800"/>
    </source>
</evidence>
<dbReference type="STRING" id="470453.B0680_03270"/>
<dbReference type="InterPro" id="IPR036866">
    <property type="entry name" value="RibonucZ/Hydroxyglut_hydro"/>
</dbReference>
<dbReference type="GO" id="GO:0046872">
    <property type="term" value="F:metal ion binding"/>
    <property type="evidence" value="ECO:0007669"/>
    <property type="project" value="UniProtKB-KW"/>
</dbReference>
<keyword evidence="6 7" id="KW-0862">Zinc</keyword>
<feature type="binding site" evidence="7">
    <location>
        <position position="132"/>
    </location>
    <ligand>
        <name>Zn(2+)</name>
        <dbReference type="ChEBI" id="CHEBI:29105"/>
        <label>2</label>
    </ligand>
</feature>
<comment type="similarity">
    <text evidence="3 7">Belongs to the metallo-beta-lactamase superfamily. Glyoxalase II family.</text>
</comment>
<comment type="subunit">
    <text evidence="7">Monomer.</text>
</comment>
<dbReference type="CDD" id="cd07723">
    <property type="entry name" value="hydroxyacylglutathione_hydrolase_MBL-fold"/>
    <property type="match status" value="1"/>
</dbReference>
<gene>
    <name evidence="7" type="primary">gloB</name>
    <name evidence="9" type="ORF">B0680_03270</name>
</gene>
<organism evidence="9 10">
    <name type="scientific">Moraxella pluranimalium</name>
    <dbReference type="NCBI Taxonomy" id="470453"/>
    <lineage>
        <taxon>Bacteria</taxon>
        <taxon>Pseudomonadati</taxon>
        <taxon>Pseudomonadota</taxon>
        <taxon>Gammaproteobacteria</taxon>
        <taxon>Moraxellales</taxon>
        <taxon>Moraxellaceae</taxon>
        <taxon>Moraxella</taxon>
    </lineage>
</organism>
<comment type="cofactor">
    <cofactor evidence="7">
        <name>Zn(2+)</name>
        <dbReference type="ChEBI" id="CHEBI:29105"/>
    </cofactor>
    <text evidence="7">Binds 2 Zn(2+) ions per subunit.</text>
</comment>
<dbReference type="GO" id="GO:0004416">
    <property type="term" value="F:hydroxyacylglutathione hydrolase activity"/>
    <property type="evidence" value="ECO:0007669"/>
    <property type="project" value="UniProtKB-UniRule"/>
</dbReference>
<evidence type="ECO:0000256" key="3">
    <source>
        <dbReference type="ARBA" id="ARBA00006759"/>
    </source>
</evidence>
<dbReference type="UniPathway" id="UPA00619">
    <property type="reaction ID" value="UER00676"/>
</dbReference>
<evidence type="ECO:0000256" key="5">
    <source>
        <dbReference type="ARBA" id="ARBA00022801"/>
    </source>
</evidence>
<feature type="binding site" evidence="7">
    <location>
        <position position="132"/>
    </location>
    <ligand>
        <name>Zn(2+)</name>
        <dbReference type="ChEBI" id="CHEBI:29105"/>
        <label>1</label>
    </ligand>
</feature>
<evidence type="ECO:0000256" key="7">
    <source>
        <dbReference type="HAMAP-Rule" id="MF_01374"/>
    </source>
</evidence>
<dbReference type="InterPro" id="IPR050110">
    <property type="entry name" value="Glyoxalase_II_hydrolase"/>
</dbReference>
<feature type="domain" description="Metallo-beta-lactamase" evidence="8">
    <location>
        <begin position="14"/>
        <end position="170"/>
    </location>
</feature>
<dbReference type="AlphaFoldDB" id="A0A1T0CSI9"/>
<comment type="catalytic activity">
    <reaction evidence="1 7">
        <text>an S-(2-hydroxyacyl)glutathione + H2O = a 2-hydroxy carboxylate + glutathione + H(+)</text>
        <dbReference type="Rhea" id="RHEA:21864"/>
        <dbReference type="ChEBI" id="CHEBI:15377"/>
        <dbReference type="ChEBI" id="CHEBI:15378"/>
        <dbReference type="ChEBI" id="CHEBI:57925"/>
        <dbReference type="ChEBI" id="CHEBI:58896"/>
        <dbReference type="ChEBI" id="CHEBI:71261"/>
        <dbReference type="EC" id="3.1.2.6"/>
    </reaction>
</comment>
<dbReference type="InterPro" id="IPR001279">
    <property type="entry name" value="Metallo-B-lactamas"/>
</dbReference>
<feature type="binding site" evidence="7">
    <location>
        <position position="55"/>
    </location>
    <ligand>
        <name>Zn(2+)</name>
        <dbReference type="ChEBI" id="CHEBI:29105"/>
        <label>1</label>
    </ligand>
</feature>
<dbReference type="GO" id="GO:0019243">
    <property type="term" value="P:methylglyoxal catabolic process to D-lactate via S-lactoyl-glutathione"/>
    <property type="evidence" value="ECO:0007669"/>
    <property type="project" value="UniProtKB-UniRule"/>
</dbReference>
<evidence type="ECO:0000256" key="6">
    <source>
        <dbReference type="ARBA" id="ARBA00022833"/>
    </source>
</evidence>